<dbReference type="AlphaFoldDB" id="F2L5J4"/>
<dbReference type="CDD" id="cd00865">
    <property type="entry name" value="PEBP_bact_arch"/>
    <property type="match status" value="1"/>
</dbReference>
<organism evidence="1 2">
    <name type="scientific">Thermoproteus uzoniensis (strain 768-20)</name>
    <dbReference type="NCBI Taxonomy" id="999630"/>
    <lineage>
        <taxon>Archaea</taxon>
        <taxon>Thermoproteota</taxon>
        <taxon>Thermoprotei</taxon>
        <taxon>Thermoproteales</taxon>
        <taxon>Thermoproteaceae</taxon>
        <taxon>Thermoproteus</taxon>
    </lineage>
</organism>
<reference evidence="1 2" key="1">
    <citation type="journal article" date="2011" name="J. Bacteriol.">
        <title>Complete genome sequence of the thermoacidophilic crenarchaeon Thermoproteus uzoniensis 768-20.</title>
        <authorList>
            <person name="Mardanov A.V."/>
            <person name="Gumerov V.M."/>
            <person name="Beletsky A.V."/>
            <person name="Prokofeva M.I."/>
            <person name="Bonch-Osmolovskaya E.A."/>
            <person name="Ravin N.V."/>
            <person name="Skryabin K.G."/>
        </authorList>
    </citation>
    <scope>NUCLEOTIDE SEQUENCE [LARGE SCALE GENOMIC DNA]</scope>
    <source>
        <strain evidence="1 2">768-20</strain>
    </source>
</reference>
<dbReference type="EMBL" id="CP002590">
    <property type="protein sequence ID" value="AEA12365.1"/>
    <property type="molecule type" value="Genomic_DNA"/>
</dbReference>
<dbReference type="HOGENOM" id="CLU_083918_3_2_2"/>
<accession>F2L5J4</accession>
<dbReference type="InterPro" id="IPR008914">
    <property type="entry name" value="PEBP"/>
</dbReference>
<dbReference type="Pfam" id="PF01161">
    <property type="entry name" value="PBP"/>
    <property type="match status" value="1"/>
</dbReference>
<dbReference type="Gene3D" id="3.90.280.10">
    <property type="entry name" value="PEBP-like"/>
    <property type="match status" value="1"/>
</dbReference>
<dbReference type="InterPro" id="IPR005247">
    <property type="entry name" value="YbhB_YbcL/LppC-like"/>
</dbReference>
<dbReference type="PANTHER" id="PTHR30289">
    <property type="entry name" value="UNCHARACTERIZED PROTEIN YBCL-RELATED"/>
    <property type="match status" value="1"/>
</dbReference>
<evidence type="ECO:0000313" key="1">
    <source>
        <dbReference type="EMBL" id="AEA12365.1"/>
    </source>
</evidence>
<dbReference type="KEGG" id="tuz:TUZN_0880"/>
<keyword evidence="2" id="KW-1185">Reference proteome</keyword>
<dbReference type="InterPro" id="IPR036610">
    <property type="entry name" value="PEBP-like_sf"/>
</dbReference>
<sequence length="164" mass="17811">MGKDIKEGAVGYMEVSSPAFKYGEPIPRRYTCDGDDVSPPLAISGVPPEAKALALLMEDPDAPIGVFTHWILYDVPPSVRELPEAVPKKPEVQVLGLQGVNDFGRVGYGGPCPPRGHGPHRYFFRVYALSAPLGLKPKASRGDFLKALQGKVLAQAEYMGTYKR</sequence>
<gene>
    <name evidence="1" type="ordered locus">TUZN_0880</name>
</gene>
<dbReference type="Proteomes" id="UP000008138">
    <property type="component" value="Chromosome"/>
</dbReference>
<dbReference type="PANTHER" id="PTHR30289:SF1">
    <property type="entry name" value="PEBP (PHOSPHATIDYLETHANOLAMINE-BINDING PROTEIN) FAMILY PROTEIN"/>
    <property type="match status" value="1"/>
</dbReference>
<name>F2L5J4_THEU7</name>
<dbReference type="eggNOG" id="arCOG04702">
    <property type="taxonomic scope" value="Archaea"/>
</dbReference>
<proteinExistence type="predicted"/>
<dbReference type="STRING" id="999630.TUZN_0880"/>
<dbReference type="NCBIfam" id="TIGR00481">
    <property type="entry name" value="YbhB/YbcL family Raf kinase inhibitor-like protein"/>
    <property type="match status" value="1"/>
</dbReference>
<protein>
    <submittedName>
        <fullName evidence="1">PEBP family protein</fullName>
    </submittedName>
</protein>
<reference key="2">
    <citation type="submission" date="2011-03" db="EMBL/GenBank/DDBJ databases">
        <title>Complete genome sequence of the thermoacidophilic crenarchaeon Thermoproteus uzoniensis 768-20.</title>
        <authorList>
            <person name="Mardanov A.V."/>
            <person name="Gumerov V.M."/>
            <person name="Beletsky A.V."/>
            <person name="Prokofeva M.I."/>
            <person name="Bonch-Osmolovskaya E.A."/>
            <person name="Ravin N.V."/>
            <person name="Skryabin K.G."/>
        </authorList>
    </citation>
    <scope>NUCLEOTIDE SEQUENCE</scope>
    <source>
        <strain>768-20</strain>
    </source>
</reference>
<dbReference type="SUPFAM" id="SSF49777">
    <property type="entry name" value="PEBP-like"/>
    <property type="match status" value="1"/>
</dbReference>
<evidence type="ECO:0000313" key="2">
    <source>
        <dbReference type="Proteomes" id="UP000008138"/>
    </source>
</evidence>